<dbReference type="PANTHER" id="PTHR37463:SF1">
    <property type="entry name" value="DUF2256 DOMAIN-CONTAINING PROTEIN"/>
    <property type="match status" value="1"/>
</dbReference>
<accession>A0A941I1R2</accession>
<dbReference type="Pfam" id="PF10013">
    <property type="entry name" value="DUF2256"/>
    <property type="match status" value="1"/>
</dbReference>
<protein>
    <submittedName>
        <fullName evidence="1">DUF2256 domain-containing protein</fullName>
    </submittedName>
</protein>
<gene>
    <name evidence="1" type="ORF">KC207_13500</name>
</gene>
<organism evidence="1 2">
    <name type="scientific">Phycicoccus avicenniae</name>
    <dbReference type="NCBI Taxonomy" id="2828860"/>
    <lineage>
        <taxon>Bacteria</taxon>
        <taxon>Bacillati</taxon>
        <taxon>Actinomycetota</taxon>
        <taxon>Actinomycetes</taxon>
        <taxon>Micrococcales</taxon>
        <taxon>Intrasporangiaceae</taxon>
        <taxon>Phycicoccus</taxon>
    </lineage>
</organism>
<comment type="caution">
    <text evidence="1">The sequence shown here is derived from an EMBL/GenBank/DDBJ whole genome shotgun (WGS) entry which is preliminary data.</text>
</comment>
<reference evidence="1" key="1">
    <citation type="submission" date="2021-04" db="EMBL/GenBank/DDBJ databases">
        <title>Phycicoccus avicenniae sp. nov., a novel endophytic actinomycetes isolated from branch of Avicennia mariana.</title>
        <authorList>
            <person name="Tuo L."/>
        </authorList>
    </citation>
    <scope>NUCLEOTIDE SEQUENCE</scope>
    <source>
        <strain evidence="1">BSK3Z-2</strain>
    </source>
</reference>
<dbReference type="AlphaFoldDB" id="A0A941I1R2"/>
<dbReference type="Proteomes" id="UP000677016">
    <property type="component" value="Unassembled WGS sequence"/>
</dbReference>
<proteinExistence type="predicted"/>
<keyword evidence="2" id="KW-1185">Reference proteome</keyword>
<sequence>MGGRMRRKGDLPTKVCATCGRPFTWRRKWADDWDEVRYCSQRCRRGRHPAPAGDDG</sequence>
<dbReference type="PANTHER" id="PTHR37463">
    <property type="entry name" value="GSL3115 PROTEIN"/>
    <property type="match status" value="1"/>
</dbReference>
<name>A0A941I1R2_9MICO</name>
<evidence type="ECO:0000313" key="1">
    <source>
        <dbReference type="EMBL" id="MBR7744304.1"/>
    </source>
</evidence>
<dbReference type="EMBL" id="JAGSNF010000019">
    <property type="protein sequence ID" value="MBR7744304.1"/>
    <property type="molecule type" value="Genomic_DNA"/>
</dbReference>
<dbReference type="InterPro" id="IPR017136">
    <property type="entry name" value="UCP037205"/>
</dbReference>
<evidence type="ECO:0000313" key="2">
    <source>
        <dbReference type="Proteomes" id="UP000677016"/>
    </source>
</evidence>